<feature type="non-terminal residue" evidence="3">
    <location>
        <position position="166"/>
    </location>
</feature>
<accession>A0AAV5U3K7</accession>
<name>A0AAV5U3K7_9BILA</name>
<organism evidence="3 4">
    <name type="scientific">Pristionchus entomophagus</name>
    <dbReference type="NCBI Taxonomy" id="358040"/>
    <lineage>
        <taxon>Eukaryota</taxon>
        <taxon>Metazoa</taxon>
        <taxon>Ecdysozoa</taxon>
        <taxon>Nematoda</taxon>
        <taxon>Chromadorea</taxon>
        <taxon>Rhabditida</taxon>
        <taxon>Rhabditina</taxon>
        <taxon>Diplogasteromorpha</taxon>
        <taxon>Diplogasteroidea</taxon>
        <taxon>Neodiplogasteridae</taxon>
        <taxon>Pristionchus</taxon>
    </lineage>
</organism>
<dbReference type="Gene3D" id="1.20.920.20">
    <property type="match status" value="1"/>
</dbReference>
<feature type="domain" description="Dynein heavy chain coiled coil stalk" evidence="2">
    <location>
        <begin position="2"/>
        <end position="163"/>
    </location>
</feature>
<dbReference type="InterPro" id="IPR026983">
    <property type="entry name" value="DHC"/>
</dbReference>
<keyword evidence="4" id="KW-1185">Reference proteome</keyword>
<feature type="non-terminal residue" evidence="3">
    <location>
        <position position="1"/>
    </location>
</feature>
<dbReference type="GO" id="GO:0060294">
    <property type="term" value="P:cilium movement involved in cell motility"/>
    <property type="evidence" value="ECO:0007669"/>
    <property type="project" value="TreeGrafter"/>
</dbReference>
<proteinExistence type="predicted"/>
<dbReference type="GO" id="GO:0035721">
    <property type="term" value="P:intraciliary retrograde transport"/>
    <property type="evidence" value="ECO:0007669"/>
    <property type="project" value="TreeGrafter"/>
</dbReference>
<protein>
    <recommendedName>
        <fullName evidence="2">Dynein heavy chain coiled coil stalk domain-containing protein</fullName>
    </recommendedName>
</protein>
<dbReference type="GO" id="GO:0008569">
    <property type="term" value="F:minus-end-directed microtubule motor activity"/>
    <property type="evidence" value="ECO:0007669"/>
    <property type="project" value="TreeGrafter"/>
</dbReference>
<dbReference type="InterPro" id="IPR024743">
    <property type="entry name" value="Dynein_HC_stalk"/>
</dbReference>
<dbReference type="EMBL" id="BTSX01000005">
    <property type="protein sequence ID" value="GMT01203.1"/>
    <property type="molecule type" value="Genomic_DNA"/>
</dbReference>
<gene>
    <name evidence="3" type="ORF">PENTCL1PPCAC_23377</name>
</gene>
<dbReference type="GO" id="GO:0045505">
    <property type="term" value="F:dynein intermediate chain binding"/>
    <property type="evidence" value="ECO:0007669"/>
    <property type="project" value="InterPro"/>
</dbReference>
<feature type="coiled-coil region" evidence="1">
    <location>
        <begin position="53"/>
        <end position="80"/>
    </location>
</feature>
<evidence type="ECO:0000313" key="3">
    <source>
        <dbReference type="EMBL" id="GMT01203.1"/>
    </source>
</evidence>
<reference evidence="3" key="1">
    <citation type="submission" date="2023-10" db="EMBL/GenBank/DDBJ databases">
        <title>Genome assembly of Pristionchus species.</title>
        <authorList>
            <person name="Yoshida K."/>
            <person name="Sommer R.J."/>
        </authorList>
    </citation>
    <scope>NUCLEOTIDE SEQUENCE</scope>
    <source>
        <strain evidence="3">RS0144</strain>
    </source>
</reference>
<dbReference type="GO" id="GO:0005868">
    <property type="term" value="C:cytoplasmic dynein complex"/>
    <property type="evidence" value="ECO:0007669"/>
    <property type="project" value="TreeGrafter"/>
</dbReference>
<evidence type="ECO:0000259" key="2">
    <source>
        <dbReference type="Pfam" id="PF12777"/>
    </source>
</evidence>
<dbReference type="GO" id="GO:0060271">
    <property type="term" value="P:cilium assembly"/>
    <property type="evidence" value="ECO:0007669"/>
    <property type="project" value="TreeGrafter"/>
</dbReference>
<dbReference type="AlphaFoldDB" id="A0AAV5U3K7"/>
<keyword evidence="1" id="KW-0175">Coiled coil</keyword>
<dbReference type="GO" id="GO:0005930">
    <property type="term" value="C:axoneme"/>
    <property type="evidence" value="ECO:0007669"/>
    <property type="project" value="TreeGrafter"/>
</dbReference>
<comment type="caution">
    <text evidence="3">The sequence shown here is derived from an EMBL/GenBank/DDBJ whole genome shotgun (WGS) entry which is preliminary data.</text>
</comment>
<evidence type="ECO:0000313" key="4">
    <source>
        <dbReference type="Proteomes" id="UP001432027"/>
    </source>
</evidence>
<dbReference type="GO" id="GO:0097729">
    <property type="term" value="C:9+2 motile cilium"/>
    <property type="evidence" value="ECO:0007669"/>
    <property type="project" value="TreeGrafter"/>
</dbReference>
<dbReference type="PANTHER" id="PTHR10676">
    <property type="entry name" value="DYNEIN HEAVY CHAIN FAMILY PROTEIN"/>
    <property type="match status" value="1"/>
</dbReference>
<dbReference type="PANTHER" id="PTHR10676:SF352">
    <property type="entry name" value="CYTOPLASMIC DYNEIN 2 HEAVY CHAIN 1"/>
    <property type="match status" value="1"/>
</dbReference>
<sequence>QNGVSKLTAARETVAKMQKKAAKKSKLLAEKQGEADVALSAITQSMSGATDQKMSMEELKATTEKENVKIEEQKKIIDEQLSEVEPLIAEAREAVGSIKSESLSEIRSLRAPPEAVRDILQAVLLFMGILDTSWEAMRKFLAKSGVKEEIINFDAHRITSDVHKKV</sequence>
<evidence type="ECO:0000256" key="1">
    <source>
        <dbReference type="SAM" id="Coils"/>
    </source>
</evidence>
<dbReference type="GO" id="GO:0051959">
    <property type="term" value="F:dynein light intermediate chain binding"/>
    <property type="evidence" value="ECO:0007669"/>
    <property type="project" value="InterPro"/>
</dbReference>
<dbReference type="Proteomes" id="UP001432027">
    <property type="component" value="Unassembled WGS sequence"/>
</dbReference>
<dbReference type="Pfam" id="PF12777">
    <property type="entry name" value="MT"/>
    <property type="match status" value="1"/>
</dbReference>